<sequence>MIYFYYWLSPILVLFFVILIISCALRARQRRRQCHQHHCADVFVVNCNNSTDVGQSPSVFPSSTAPSYPAPQQAVPPTYFQQHYAQNPPPVYPMPPNNAQNSYNPQIK</sequence>
<proteinExistence type="predicted"/>
<feature type="compositionally biased region" description="Pro residues" evidence="1">
    <location>
        <begin position="87"/>
        <end position="96"/>
    </location>
</feature>
<dbReference type="WBParaSite" id="L893_g22464.t1">
    <property type="protein sequence ID" value="L893_g22464.t1"/>
    <property type="gene ID" value="L893_g22464"/>
</dbReference>
<evidence type="ECO:0000256" key="2">
    <source>
        <dbReference type="SAM" id="Phobius"/>
    </source>
</evidence>
<organism evidence="3 4">
    <name type="scientific">Steinernema glaseri</name>
    <dbReference type="NCBI Taxonomy" id="37863"/>
    <lineage>
        <taxon>Eukaryota</taxon>
        <taxon>Metazoa</taxon>
        <taxon>Ecdysozoa</taxon>
        <taxon>Nematoda</taxon>
        <taxon>Chromadorea</taxon>
        <taxon>Rhabditida</taxon>
        <taxon>Tylenchina</taxon>
        <taxon>Panagrolaimomorpha</taxon>
        <taxon>Strongyloidoidea</taxon>
        <taxon>Steinernematidae</taxon>
        <taxon>Steinernema</taxon>
    </lineage>
</organism>
<dbReference type="AlphaFoldDB" id="A0A1I7Z379"/>
<feature type="compositionally biased region" description="Polar residues" evidence="1">
    <location>
        <begin position="99"/>
        <end position="108"/>
    </location>
</feature>
<keyword evidence="2" id="KW-0472">Membrane</keyword>
<evidence type="ECO:0000256" key="1">
    <source>
        <dbReference type="SAM" id="MobiDB-lite"/>
    </source>
</evidence>
<dbReference type="Proteomes" id="UP000095287">
    <property type="component" value="Unplaced"/>
</dbReference>
<evidence type="ECO:0000313" key="4">
    <source>
        <dbReference type="WBParaSite" id="L893_g22464.t1"/>
    </source>
</evidence>
<feature type="region of interest" description="Disordered" evidence="1">
    <location>
        <begin position="82"/>
        <end position="108"/>
    </location>
</feature>
<reference evidence="4" key="1">
    <citation type="submission" date="2016-11" db="UniProtKB">
        <authorList>
            <consortium name="WormBaseParasite"/>
        </authorList>
    </citation>
    <scope>IDENTIFICATION</scope>
</reference>
<keyword evidence="3" id="KW-1185">Reference proteome</keyword>
<keyword evidence="2" id="KW-0812">Transmembrane</keyword>
<name>A0A1I7Z379_9BILA</name>
<feature type="transmembrane region" description="Helical" evidence="2">
    <location>
        <begin position="6"/>
        <end position="25"/>
    </location>
</feature>
<evidence type="ECO:0000313" key="3">
    <source>
        <dbReference type="Proteomes" id="UP000095287"/>
    </source>
</evidence>
<accession>A0A1I7Z379</accession>
<protein>
    <submittedName>
        <fullName evidence="4">Uncharacterized protein</fullName>
    </submittedName>
</protein>
<keyword evidence="2" id="KW-1133">Transmembrane helix</keyword>